<comment type="caution">
    <text evidence="3">The sequence shown here is derived from an EMBL/GenBank/DDBJ whole genome shotgun (WGS) entry which is preliminary data.</text>
</comment>
<keyword evidence="5" id="KW-1185">Reference proteome</keyword>
<dbReference type="Pfam" id="PF03413">
    <property type="entry name" value="PepSY"/>
    <property type="match status" value="1"/>
</dbReference>
<evidence type="ECO:0000313" key="4">
    <source>
        <dbReference type="EMBL" id="MCS5708652.1"/>
    </source>
</evidence>
<evidence type="ECO:0000259" key="2">
    <source>
        <dbReference type="Pfam" id="PF03413"/>
    </source>
</evidence>
<reference evidence="4" key="2">
    <citation type="journal article" date="2016" name="Genome Announc.">
        <title>Draft Genome Sequences of Two Novel Amoeba-Resistant Intranuclear Bacteria, 'Candidatus Berkiella cookevillensis' and 'Candidatus Berkiella aquae'.</title>
        <authorList>
            <person name="Mehari Y.T."/>
            <person name="Arivett B.A."/>
            <person name="Farone A.L."/>
            <person name="Gunderson J.H."/>
            <person name="Farone M.B."/>
        </authorList>
    </citation>
    <scope>NUCLEOTIDE SEQUENCE</scope>
    <source>
        <strain evidence="4">CC99</strain>
    </source>
</reference>
<proteinExistence type="predicted"/>
<dbReference type="STRING" id="437022.CC99x_01659"/>
<keyword evidence="1" id="KW-0732">Signal</keyword>
<feature type="chain" id="PRO_5043129622" evidence="1">
    <location>
        <begin position="25"/>
        <end position="99"/>
    </location>
</feature>
<dbReference type="Proteomes" id="UP000051494">
    <property type="component" value="Unassembled WGS sequence"/>
</dbReference>
<gene>
    <name evidence="4" type="ORF">CC99x_006995</name>
    <name evidence="3" type="ORF">CC99x_01659</name>
</gene>
<feature type="signal peptide" evidence="1">
    <location>
        <begin position="1"/>
        <end position="24"/>
    </location>
</feature>
<dbReference type="Gene3D" id="3.10.450.40">
    <property type="match status" value="1"/>
</dbReference>
<dbReference type="EMBL" id="LKHV01000008">
    <property type="protein sequence ID" value="KRG18217.1"/>
    <property type="molecule type" value="Genomic_DNA"/>
</dbReference>
<accession>A0A0Q9YEQ7</accession>
<feature type="domain" description="PepSY" evidence="2">
    <location>
        <begin position="37"/>
        <end position="94"/>
    </location>
</feature>
<dbReference type="RefSeq" id="WP_057624746.1">
    <property type="nucleotide sequence ID" value="NZ_LKHV02000001.1"/>
</dbReference>
<evidence type="ECO:0000313" key="3">
    <source>
        <dbReference type="EMBL" id="KRG18217.1"/>
    </source>
</evidence>
<reference evidence="3" key="1">
    <citation type="submission" date="2015-09" db="EMBL/GenBank/DDBJ databases">
        <title>Draft Genome Sequences of Two Novel Amoeba-resistant Intranuclear Bacteria, Candidatus Berkiella cookevillensis and Candidatus Berkiella aquae.</title>
        <authorList>
            <person name="Mehari Y.T."/>
            <person name="Arivett B.A."/>
            <person name="Farone A.L."/>
            <person name="Gunderson J.H."/>
            <person name="Farone M.B."/>
        </authorList>
    </citation>
    <scope>NUCLEOTIDE SEQUENCE [LARGE SCALE GENOMIC DNA]</scope>
    <source>
        <strain evidence="3">CC99</strain>
    </source>
</reference>
<evidence type="ECO:0000256" key="1">
    <source>
        <dbReference type="SAM" id="SignalP"/>
    </source>
</evidence>
<dbReference type="EMBL" id="LKHV02000001">
    <property type="protein sequence ID" value="MCS5708652.1"/>
    <property type="molecule type" value="Genomic_DNA"/>
</dbReference>
<name>A0A0Q9YEQ7_9GAMM</name>
<dbReference type="InterPro" id="IPR025711">
    <property type="entry name" value="PepSY"/>
</dbReference>
<reference evidence="4" key="3">
    <citation type="submission" date="2021-06" db="EMBL/GenBank/DDBJ databases">
        <title>Genomic Description and Analysis of Intracellular Bacteria, Candidatus Berkiella cookevillensis and Candidatus Berkiella aquae.</title>
        <authorList>
            <person name="Kidane D.T."/>
            <person name="Mehari Y.T."/>
            <person name="Rice F.C."/>
            <person name="Arivett B.A."/>
            <person name="Farone A.L."/>
            <person name="Berk S.G."/>
            <person name="Farone M.B."/>
        </authorList>
    </citation>
    <scope>NUCLEOTIDE SEQUENCE</scope>
    <source>
        <strain evidence="4">CC99</strain>
    </source>
</reference>
<sequence length="99" mass="11023">MKFINNIVLFSAFLFTLNAPIAMAGDAKDLQRLMEAKISMTEAIEIAEKAHNGKAIEAEIDSMRDGKVVYDVVVVKDNRFYDLSIDAIDGSVLRNVEDK</sequence>
<evidence type="ECO:0000313" key="5">
    <source>
        <dbReference type="Proteomes" id="UP000051494"/>
    </source>
</evidence>
<organism evidence="3">
    <name type="scientific">Candidatus Berkiella cookevillensis</name>
    <dbReference type="NCBI Taxonomy" id="437022"/>
    <lineage>
        <taxon>Bacteria</taxon>
        <taxon>Pseudomonadati</taxon>
        <taxon>Pseudomonadota</taxon>
        <taxon>Gammaproteobacteria</taxon>
        <taxon>Candidatus Berkiellales</taxon>
        <taxon>Candidatus Berkiellaceae</taxon>
        <taxon>Candidatus Berkiella</taxon>
    </lineage>
</organism>
<dbReference type="AlphaFoldDB" id="A0A0Q9YEQ7"/>
<protein>
    <submittedName>
        <fullName evidence="4">PepSY domain-containing protein</fullName>
    </submittedName>
    <submittedName>
        <fullName evidence="3">Peptidase propeptide and YPEB domain protein</fullName>
    </submittedName>
</protein>